<keyword evidence="1" id="KW-0812">Transmembrane</keyword>
<gene>
    <name evidence="2" type="ORF">ACFFMS_03785</name>
</gene>
<evidence type="ECO:0000313" key="3">
    <source>
        <dbReference type="Proteomes" id="UP001589609"/>
    </source>
</evidence>
<dbReference type="RefSeq" id="WP_379947959.1">
    <property type="nucleotide sequence ID" value="NZ_JBHMAF010000017.1"/>
</dbReference>
<keyword evidence="1" id="KW-0472">Membrane</keyword>
<evidence type="ECO:0000256" key="1">
    <source>
        <dbReference type="SAM" id="Phobius"/>
    </source>
</evidence>
<sequence length="65" mass="7966">MKRAYTISSRHMITFYLQKRMKPLEKGTKKKQKKNCNYWLSPSYSVVLAFIYRLYTENNYNICFK</sequence>
<organism evidence="2 3">
    <name type="scientific">Ectobacillus funiculus</name>
    <dbReference type="NCBI Taxonomy" id="137993"/>
    <lineage>
        <taxon>Bacteria</taxon>
        <taxon>Bacillati</taxon>
        <taxon>Bacillota</taxon>
        <taxon>Bacilli</taxon>
        <taxon>Bacillales</taxon>
        <taxon>Bacillaceae</taxon>
        <taxon>Ectobacillus</taxon>
    </lineage>
</organism>
<accession>A0ABV5WAP9</accession>
<dbReference type="EMBL" id="JBHMAF010000017">
    <property type="protein sequence ID" value="MFB9757662.1"/>
    <property type="molecule type" value="Genomic_DNA"/>
</dbReference>
<name>A0ABV5WAP9_9BACI</name>
<dbReference type="Proteomes" id="UP001589609">
    <property type="component" value="Unassembled WGS sequence"/>
</dbReference>
<protein>
    <submittedName>
        <fullName evidence="2">Uncharacterized protein</fullName>
    </submittedName>
</protein>
<comment type="caution">
    <text evidence="2">The sequence shown here is derived from an EMBL/GenBank/DDBJ whole genome shotgun (WGS) entry which is preliminary data.</text>
</comment>
<reference evidence="2 3" key="1">
    <citation type="submission" date="2024-09" db="EMBL/GenBank/DDBJ databases">
        <authorList>
            <person name="Sun Q."/>
            <person name="Mori K."/>
        </authorList>
    </citation>
    <scope>NUCLEOTIDE SEQUENCE [LARGE SCALE GENOMIC DNA]</scope>
    <source>
        <strain evidence="2 3">JCM 11201</strain>
    </source>
</reference>
<keyword evidence="3" id="KW-1185">Reference proteome</keyword>
<evidence type="ECO:0000313" key="2">
    <source>
        <dbReference type="EMBL" id="MFB9757662.1"/>
    </source>
</evidence>
<keyword evidence="1" id="KW-1133">Transmembrane helix</keyword>
<proteinExistence type="predicted"/>
<feature type="transmembrane region" description="Helical" evidence="1">
    <location>
        <begin position="36"/>
        <end position="55"/>
    </location>
</feature>